<keyword evidence="7 13" id="KW-0406">Ion transport</keyword>
<evidence type="ECO:0000256" key="12">
    <source>
        <dbReference type="ARBA" id="ARBA00031795"/>
    </source>
</evidence>
<evidence type="ECO:0000256" key="6">
    <source>
        <dbReference type="ARBA" id="ARBA00022448"/>
    </source>
</evidence>
<keyword evidence="10 13" id="KW-0066">ATP synthesis</keyword>
<evidence type="ECO:0000256" key="2">
    <source>
        <dbReference type="ARBA" id="ARBA00004202"/>
    </source>
</evidence>
<evidence type="ECO:0000313" key="19">
    <source>
        <dbReference type="Proteomes" id="UP001501565"/>
    </source>
</evidence>
<dbReference type="SUPFAM" id="SSF51344">
    <property type="entry name" value="Epsilon subunit of F1F0-ATP synthase N-terminal domain"/>
    <property type="match status" value="1"/>
</dbReference>
<evidence type="ECO:0000259" key="16">
    <source>
        <dbReference type="Pfam" id="PF00401"/>
    </source>
</evidence>
<dbReference type="HAMAP" id="MF_00530">
    <property type="entry name" value="ATP_synth_epsil_bac"/>
    <property type="match status" value="1"/>
</dbReference>
<accession>A0ABP7NBS6</accession>
<comment type="caution">
    <text evidence="18">The sequence shown here is derived from an EMBL/GenBank/DDBJ whole genome shotgun (WGS) entry which is preliminary data.</text>
</comment>
<protein>
    <recommendedName>
        <fullName evidence="5 13">ATP synthase epsilon chain</fullName>
    </recommendedName>
    <alternativeName>
        <fullName evidence="12 13">ATP synthase F1 sector epsilon subunit</fullName>
    </alternativeName>
    <alternativeName>
        <fullName evidence="11 13">F-ATPase epsilon subunit</fullName>
    </alternativeName>
</protein>
<evidence type="ECO:0000256" key="4">
    <source>
        <dbReference type="ARBA" id="ARBA00011648"/>
    </source>
</evidence>
<evidence type="ECO:0000256" key="15">
    <source>
        <dbReference type="SAM" id="Coils"/>
    </source>
</evidence>
<evidence type="ECO:0000259" key="17">
    <source>
        <dbReference type="Pfam" id="PF02823"/>
    </source>
</evidence>
<evidence type="ECO:0000256" key="1">
    <source>
        <dbReference type="ARBA" id="ARBA00003543"/>
    </source>
</evidence>
<evidence type="ECO:0000256" key="8">
    <source>
        <dbReference type="ARBA" id="ARBA00023136"/>
    </source>
</evidence>
<dbReference type="InterPro" id="IPR036771">
    <property type="entry name" value="ATPsynth_dsu/esu_N"/>
</dbReference>
<feature type="coiled-coil region" evidence="15">
    <location>
        <begin position="85"/>
        <end position="112"/>
    </location>
</feature>
<dbReference type="Proteomes" id="UP001501565">
    <property type="component" value="Unassembled WGS sequence"/>
</dbReference>
<dbReference type="Gene3D" id="2.60.15.10">
    <property type="entry name" value="F0F1 ATP synthase delta/epsilon subunit, N-terminal"/>
    <property type="match status" value="1"/>
</dbReference>
<keyword evidence="8 13" id="KW-0472">Membrane</keyword>
<name>A0ABP7NBS6_9GAMM</name>
<dbReference type="CDD" id="cd12152">
    <property type="entry name" value="F1-ATPase_delta"/>
    <property type="match status" value="1"/>
</dbReference>
<evidence type="ECO:0000256" key="14">
    <source>
        <dbReference type="RuleBase" id="RU003656"/>
    </source>
</evidence>
<dbReference type="InterPro" id="IPR036794">
    <property type="entry name" value="ATP_F1_dsu/esu_C_sf"/>
</dbReference>
<evidence type="ECO:0000256" key="13">
    <source>
        <dbReference type="HAMAP-Rule" id="MF_00530"/>
    </source>
</evidence>
<evidence type="ECO:0000256" key="9">
    <source>
        <dbReference type="ARBA" id="ARBA00023196"/>
    </source>
</evidence>
<evidence type="ECO:0000256" key="10">
    <source>
        <dbReference type="ARBA" id="ARBA00023310"/>
    </source>
</evidence>
<organism evidence="18 19">
    <name type="scientific">Litoribacillus peritrichatus</name>
    <dbReference type="NCBI Taxonomy" id="718191"/>
    <lineage>
        <taxon>Bacteria</taxon>
        <taxon>Pseudomonadati</taxon>
        <taxon>Pseudomonadota</taxon>
        <taxon>Gammaproteobacteria</taxon>
        <taxon>Oceanospirillales</taxon>
        <taxon>Oceanospirillaceae</taxon>
        <taxon>Litoribacillus</taxon>
    </lineage>
</organism>
<keyword evidence="6 13" id="KW-0813">Transport</keyword>
<evidence type="ECO:0000256" key="3">
    <source>
        <dbReference type="ARBA" id="ARBA00005712"/>
    </source>
</evidence>
<evidence type="ECO:0000256" key="5">
    <source>
        <dbReference type="ARBA" id="ARBA00014480"/>
    </source>
</evidence>
<keyword evidence="9 13" id="KW-0139">CF(1)</keyword>
<keyword evidence="13" id="KW-1003">Cell membrane</keyword>
<reference evidence="19" key="1">
    <citation type="journal article" date="2019" name="Int. J. Syst. Evol. Microbiol.">
        <title>The Global Catalogue of Microorganisms (GCM) 10K type strain sequencing project: providing services to taxonomists for standard genome sequencing and annotation.</title>
        <authorList>
            <consortium name="The Broad Institute Genomics Platform"/>
            <consortium name="The Broad Institute Genome Sequencing Center for Infectious Disease"/>
            <person name="Wu L."/>
            <person name="Ma J."/>
        </authorList>
    </citation>
    <scope>NUCLEOTIDE SEQUENCE [LARGE SCALE GENOMIC DNA]</scope>
    <source>
        <strain evidence="19">JCM 17551</strain>
    </source>
</reference>
<comment type="function">
    <text evidence="1 13">Produces ATP from ADP in the presence of a proton gradient across the membrane.</text>
</comment>
<dbReference type="Gene3D" id="1.20.5.440">
    <property type="entry name" value="ATP synthase delta/epsilon subunit, C-terminal domain"/>
    <property type="match status" value="1"/>
</dbReference>
<feature type="domain" description="ATP synthase epsilon subunit C-terminal" evidence="16">
    <location>
        <begin position="88"/>
        <end position="132"/>
    </location>
</feature>
<dbReference type="PANTHER" id="PTHR13822">
    <property type="entry name" value="ATP SYNTHASE DELTA/EPSILON CHAIN"/>
    <property type="match status" value="1"/>
</dbReference>
<evidence type="ECO:0000256" key="11">
    <source>
        <dbReference type="ARBA" id="ARBA00030215"/>
    </source>
</evidence>
<dbReference type="EMBL" id="BAABBN010000017">
    <property type="protein sequence ID" value="GAA3942095.1"/>
    <property type="molecule type" value="Genomic_DNA"/>
</dbReference>
<dbReference type="Pfam" id="PF02823">
    <property type="entry name" value="ATP-synt_DE_N"/>
    <property type="match status" value="1"/>
</dbReference>
<gene>
    <name evidence="13" type="primary">atpC</name>
    <name evidence="18" type="ORF">GCM10022277_42400</name>
</gene>
<dbReference type="NCBIfam" id="TIGR01216">
    <property type="entry name" value="ATP_synt_epsi"/>
    <property type="match status" value="1"/>
</dbReference>
<keyword evidence="13" id="KW-0375">Hydrogen ion transport</keyword>
<dbReference type="NCBIfam" id="NF001847">
    <property type="entry name" value="PRK00571.1-4"/>
    <property type="match status" value="1"/>
</dbReference>
<evidence type="ECO:0000313" key="18">
    <source>
        <dbReference type="EMBL" id="GAA3942095.1"/>
    </source>
</evidence>
<dbReference type="InterPro" id="IPR001469">
    <property type="entry name" value="ATP_synth_F1_dsu/esu"/>
</dbReference>
<keyword evidence="15" id="KW-0175">Coiled coil</keyword>
<comment type="subcellular location">
    <subcellularLocation>
        <location evidence="2 13">Cell membrane</location>
        <topology evidence="2 13">Peripheral membrane protein</topology>
    </subcellularLocation>
</comment>
<dbReference type="Pfam" id="PF00401">
    <property type="entry name" value="ATP-synt_DE"/>
    <property type="match status" value="1"/>
</dbReference>
<keyword evidence="19" id="KW-1185">Reference proteome</keyword>
<dbReference type="InterPro" id="IPR020546">
    <property type="entry name" value="ATP_synth_F1_dsu/esu_N"/>
</dbReference>
<dbReference type="RefSeq" id="WP_344800668.1">
    <property type="nucleotide sequence ID" value="NZ_BAABBN010000017.1"/>
</dbReference>
<comment type="similarity">
    <text evidence="3 13 14">Belongs to the ATPase epsilon chain family.</text>
</comment>
<evidence type="ECO:0000256" key="7">
    <source>
        <dbReference type="ARBA" id="ARBA00023065"/>
    </source>
</evidence>
<dbReference type="PANTHER" id="PTHR13822:SF10">
    <property type="entry name" value="ATP SYNTHASE EPSILON CHAIN, CHLOROPLASTIC"/>
    <property type="match status" value="1"/>
</dbReference>
<proteinExistence type="inferred from homology"/>
<feature type="domain" description="ATP synthase F1 complex delta/epsilon subunit N-terminal" evidence="17">
    <location>
        <begin position="6"/>
        <end position="84"/>
    </location>
</feature>
<sequence>MAITVHCDIVSAEESIFSGLVELVVAAGKMGDLGIAPGHAPLLTELKPGPVRVIKQNGEEEVFFVTGGFMEVQPNLINVLADTALRGEELDLQAAEEARNQAQTELESRGDDFEYSVAATKLAEATAMLRTISELRKKVGGGR</sequence>
<comment type="subunit">
    <text evidence="4 13 14">F-type ATPases have 2 components, CF(1) - the catalytic core - and CF(0) - the membrane proton channel. CF(1) has five subunits: alpha(3), beta(3), gamma(1), delta(1), epsilon(1). CF(0) has three main subunits: a, b and c.</text>
</comment>
<dbReference type="InterPro" id="IPR020547">
    <property type="entry name" value="ATP_synth_F1_esu_C"/>
</dbReference>
<dbReference type="SUPFAM" id="SSF46604">
    <property type="entry name" value="Epsilon subunit of F1F0-ATP synthase C-terminal domain"/>
    <property type="match status" value="1"/>
</dbReference>